<evidence type="ECO:0000256" key="1">
    <source>
        <dbReference type="SAM" id="Phobius"/>
    </source>
</evidence>
<name>A0A5P8P354_9BACT</name>
<sequence>MITLFNMWHYIVILVVTLLYAGGVIGALKQPVKKLRVPMIISFSLIMLLVAGFALVTVDKYTKKVELYKFDNKRLLSIEKIVYTGIVKNEGNYEIGEVTLEIKIVNKAREMGKRASFFTPSGFADFFSGGANILYRPQNIVKTFVVAKNLKPGEAKSFRIYFDYPPYFKNVSQFAKVYGH</sequence>
<dbReference type="RefSeq" id="WP_152308087.1">
    <property type="nucleotide sequence ID" value="NZ_CP043617.1"/>
</dbReference>
<dbReference type="AlphaFoldDB" id="A0A5P8P354"/>
<keyword evidence="1" id="KW-1133">Transmembrane helix</keyword>
<dbReference type="Pfam" id="PF09624">
    <property type="entry name" value="DUF2393"/>
    <property type="match status" value="1"/>
</dbReference>
<proteinExistence type="predicted"/>
<feature type="transmembrane region" description="Helical" evidence="1">
    <location>
        <begin position="7"/>
        <end position="28"/>
    </location>
</feature>
<keyword evidence="1" id="KW-0472">Membrane</keyword>
<feature type="transmembrane region" description="Helical" evidence="1">
    <location>
        <begin position="40"/>
        <end position="58"/>
    </location>
</feature>
<evidence type="ECO:0000313" key="2">
    <source>
        <dbReference type="EMBL" id="QFR50139.1"/>
    </source>
</evidence>
<accession>A0A5P8P354</accession>
<dbReference type="KEGG" id="sulg:FJR48_10530"/>
<gene>
    <name evidence="2" type="ORF">FJR48_10530</name>
</gene>
<dbReference type="EMBL" id="CP043617">
    <property type="protein sequence ID" value="QFR50139.1"/>
    <property type="molecule type" value="Genomic_DNA"/>
</dbReference>
<protein>
    <submittedName>
        <fullName evidence="2">DUF2393 domain-containing protein</fullName>
    </submittedName>
</protein>
<keyword evidence="1" id="KW-0812">Transmembrane</keyword>
<keyword evidence="3" id="KW-1185">Reference proteome</keyword>
<dbReference type="Proteomes" id="UP000326944">
    <property type="component" value="Chromosome"/>
</dbReference>
<organism evidence="2 3">
    <name type="scientific">Sulfurimonas lithotrophica</name>
    <dbReference type="NCBI Taxonomy" id="2590022"/>
    <lineage>
        <taxon>Bacteria</taxon>
        <taxon>Pseudomonadati</taxon>
        <taxon>Campylobacterota</taxon>
        <taxon>Epsilonproteobacteria</taxon>
        <taxon>Campylobacterales</taxon>
        <taxon>Sulfurimonadaceae</taxon>
        <taxon>Sulfurimonas</taxon>
    </lineage>
</organism>
<dbReference type="OrthoDB" id="5372773at2"/>
<evidence type="ECO:0000313" key="3">
    <source>
        <dbReference type="Proteomes" id="UP000326944"/>
    </source>
</evidence>
<dbReference type="InterPro" id="IPR013417">
    <property type="entry name" value="CHP02588"/>
</dbReference>
<reference evidence="2 3" key="1">
    <citation type="submission" date="2019-09" db="EMBL/GenBank/DDBJ databases">
        <title>Sulfurimonas gotlandica sp. nov., a chemoautotrophic and psychrotolerant epsilonproteobacterium isolated from a pelagic redoxcline, and an emended description of the genus Sulfurimonas.</title>
        <authorList>
            <person name="Wang S."/>
            <person name="Jiang L."/>
            <person name="Shao S."/>
        </authorList>
    </citation>
    <scope>NUCLEOTIDE SEQUENCE [LARGE SCALE GENOMIC DNA]</scope>
    <source>
        <strain evidence="2 3">GYSZ_1</strain>
    </source>
</reference>